<gene>
    <name evidence="2" type="ORF">BLA55_02430</name>
</gene>
<protein>
    <submittedName>
        <fullName evidence="2">Uncharacterized protein</fullName>
    </submittedName>
</protein>
<sequence>MSLDVRRLNPSDIGITLEDFKQSPHFLGKDKFKPPKDLLALLRKDINSFENEYFEKVASACIYAADALTNNMISRLYWFAGGGSGFINLITRPRYHLIKEAIYMEISWRCVSGKIPETYNRTILATNGVNIIGNERDFLITEQFLSPVALRTLLNAGLEDFISTLDTDKVTDQVVLLSDWKEAKNSLTSSIQSNARSIGSVSNVANEAKSKADDAARAAENNKGNINNNRSEITRIDNLANSINSDLQETKNQVNTNKRNITTKQNKLPDSNGAKLIKVSNGTVTYESVNNTEDTNFIQVKNKLAEMENKAQEIKTSLDQNVQTTQEIKGDVENLNAELTEAKARTEAVAKNLGQSNLRIQALERSGVGAGGRIELPNSNGAKLIKVDDSGNVSYEDVPQVSQTLNPVVNIKSNVNTDIFTGQYFNGFPVYVLVDTFKINSLPVNWSISDVRDLLNWHVWILREVSHDDQEHAPSTRGADIIENITHICPFYRFKPQAEFWIHLDNKKYEGADLKIMIFYTSTTDEAIRNIPTLTVKDYKDFLRAAGRYKMWESLNDTVNELQDKVEELEDRIS</sequence>
<keyword evidence="3" id="KW-1185">Reference proteome</keyword>
<keyword evidence="1" id="KW-0175">Coiled coil</keyword>
<dbReference type="RefSeq" id="WP_073372505.1">
    <property type="nucleotide sequence ID" value="NZ_CP017813.1"/>
</dbReference>
<dbReference type="OrthoDB" id="401458at2"/>
<proteinExistence type="predicted"/>
<dbReference type="EMBL" id="CP017813">
    <property type="protein sequence ID" value="APJ38502.1"/>
    <property type="molecule type" value="Genomic_DNA"/>
</dbReference>
<dbReference type="STRING" id="48003.BLA55_02430"/>
<evidence type="ECO:0000313" key="2">
    <source>
        <dbReference type="EMBL" id="APJ38502.1"/>
    </source>
</evidence>
<dbReference type="Proteomes" id="UP000184322">
    <property type="component" value="Chromosome"/>
</dbReference>
<evidence type="ECO:0000313" key="3">
    <source>
        <dbReference type="Proteomes" id="UP000184322"/>
    </source>
</evidence>
<organism evidence="2 3">
    <name type="scientific">Mycoplasmopsis pullorum</name>
    <dbReference type="NCBI Taxonomy" id="48003"/>
    <lineage>
        <taxon>Bacteria</taxon>
        <taxon>Bacillati</taxon>
        <taxon>Mycoplasmatota</taxon>
        <taxon>Mycoplasmoidales</taxon>
        <taxon>Metamycoplasmataceae</taxon>
        <taxon>Mycoplasmopsis</taxon>
    </lineage>
</organism>
<feature type="coiled-coil region" evidence="1">
    <location>
        <begin position="297"/>
        <end position="352"/>
    </location>
</feature>
<dbReference type="KEGG" id="mpul:BLA55_02430"/>
<accession>A0A1L4FSD3</accession>
<reference evidence="3" key="1">
    <citation type="submission" date="2016-10" db="EMBL/GenBank/DDBJ databases">
        <authorList>
            <person name="Beylefeld A."/>
            <person name="Abolnik C."/>
        </authorList>
    </citation>
    <scope>NUCLEOTIDE SEQUENCE [LARGE SCALE GENOMIC DNA]</scope>
    <source>
        <strain evidence="3">B359_6</strain>
    </source>
</reference>
<dbReference type="AlphaFoldDB" id="A0A1L4FSD3"/>
<evidence type="ECO:0000256" key="1">
    <source>
        <dbReference type="SAM" id="Coils"/>
    </source>
</evidence>
<name>A0A1L4FSD3_9BACT</name>